<dbReference type="AlphaFoldDB" id="A0AAJ0GM31"/>
<protein>
    <submittedName>
        <fullName evidence="2">Uncharacterized protein</fullName>
    </submittedName>
</protein>
<sequence>MGIDVDCQVPRQPWRDTHTSHPVSHACLRLSPGEPGPQLNNSIDPFSSWAWTAWVLVVFLLLRAVKQITAKRCHALSHRGSQEPNLRGKCVGPFELCEQFEQDTCASWRCQCAPPNIRAYHQGPKTPKLALLCTFINPTPVAGRPWHVPDCRRMRRGDMCWLATRSLLGLLALG</sequence>
<dbReference type="EMBL" id="JAUDZG010000007">
    <property type="protein sequence ID" value="KAK3302437.1"/>
    <property type="molecule type" value="Genomic_DNA"/>
</dbReference>
<dbReference type="GeneID" id="87882690"/>
<reference evidence="2" key="2">
    <citation type="submission" date="2023-06" db="EMBL/GenBank/DDBJ databases">
        <authorList>
            <consortium name="Lawrence Berkeley National Laboratory"/>
            <person name="Mondo S.J."/>
            <person name="Hensen N."/>
            <person name="Bonometti L."/>
            <person name="Westerberg I."/>
            <person name="Brannstrom I.O."/>
            <person name="Guillou S."/>
            <person name="Cros-Aarteil S."/>
            <person name="Calhoun S."/>
            <person name="Haridas S."/>
            <person name="Kuo A."/>
            <person name="Pangilinan J."/>
            <person name="Riley R."/>
            <person name="Labutti K."/>
            <person name="Andreopoulos B."/>
            <person name="Lipzen A."/>
            <person name="Chen C."/>
            <person name="Yanf M."/>
            <person name="Daum C."/>
            <person name="Ng V."/>
            <person name="Clum A."/>
            <person name="Steindorff A."/>
            <person name="Ohm R."/>
            <person name="Martin F."/>
            <person name="Silar P."/>
            <person name="Natvig D."/>
            <person name="Lalanne C."/>
            <person name="Gautier V."/>
            <person name="Ament-Velasquez S.L."/>
            <person name="Kruys A."/>
            <person name="Hutchinson M.I."/>
            <person name="Powell A.J."/>
            <person name="Barry K."/>
            <person name="Miller A.N."/>
            <person name="Grigoriev I.V."/>
            <person name="Debuchy R."/>
            <person name="Gladieux P."/>
            <person name="Thoren M.H."/>
            <person name="Johannesson H."/>
        </authorList>
    </citation>
    <scope>NUCLEOTIDE SEQUENCE</scope>
    <source>
        <strain evidence="2">CBS 333.67</strain>
    </source>
</reference>
<feature type="transmembrane region" description="Helical" evidence="1">
    <location>
        <begin position="46"/>
        <end position="65"/>
    </location>
</feature>
<keyword evidence="1" id="KW-1133">Transmembrane helix</keyword>
<evidence type="ECO:0000313" key="3">
    <source>
        <dbReference type="Proteomes" id="UP001273166"/>
    </source>
</evidence>
<name>A0AAJ0GM31_9PEZI</name>
<evidence type="ECO:0000256" key="1">
    <source>
        <dbReference type="SAM" id="Phobius"/>
    </source>
</evidence>
<reference evidence="2" key="1">
    <citation type="journal article" date="2023" name="Mol. Phylogenet. Evol.">
        <title>Genome-scale phylogeny and comparative genomics of the fungal order Sordariales.</title>
        <authorList>
            <person name="Hensen N."/>
            <person name="Bonometti L."/>
            <person name="Westerberg I."/>
            <person name="Brannstrom I.O."/>
            <person name="Guillou S."/>
            <person name="Cros-Aarteil S."/>
            <person name="Calhoun S."/>
            <person name="Haridas S."/>
            <person name="Kuo A."/>
            <person name="Mondo S."/>
            <person name="Pangilinan J."/>
            <person name="Riley R."/>
            <person name="LaButti K."/>
            <person name="Andreopoulos B."/>
            <person name="Lipzen A."/>
            <person name="Chen C."/>
            <person name="Yan M."/>
            <person name="Daum C."/>
            <person name="Ng V."/>
            <person name="Clum A."/>
            <person name="Steindorff A."/>
            <person name="Ohm R.A."/>
            <person name="Martin F."/>
            <person name="Silar P."/>
            <person name="Natvig D.O."/>
            <person name="Lalanne C."/>
            <person name="Gautier V."/>
            <person name="Ament-Velasquez S.L."/>
            <person name="Kruys A."/>
            <person name="Hutchinson M.I."/>
            <person name="Powell A.J."/>
            <person name="Barry K."/>
            <person name="Miller A.N."/>
            <person name="Grigoriev I.V."/>
            <person name="Debuchy R."/>
            <person name="Gladieux P."/>
            <person name="Hiltunen Thoren M."/>
            <person name="Johannesson H."/>
        </authorList>
    </citation>
    <scope>NUCLEOTIDE SEQUENCE</scope>
    <source>
        <strain evidence="2">CBS 333.67</strain>
    </source>
</reference>
<dbReference type="Proteomes" id="UP001273166">
    <property type="component" value="Unassembled WGS sequence"/>
</dbReference>
<keyword evidence="1" id="KW-0472">Membrane</keyword>
<accession>A0AAJ0GM31</accession>
<organism evidence="2 3">
    <name type="scientific">Chaetomium strumarium</name>
    <dbReference type="NCBI Taxonomy" id="1170767"/>
    <lineage>
        <taxon>Eukaryota</taxon>
        <taxon>Fungi</taxon>
        <taxon>Dikarya</taxon>
        <taxon>Ascomycota</taxon>
        <taxon>Pezizomycotina</taxon>
        <taxon>Sordariomycetes</taxon>
        <taxon>Sordariomycetidae</taxon>
        <taxon>Sordariales</taxon>
        <taxon>Chaetomiaceae</taxon>
        <taxon>Chaetomium</taxon>
    </lineage>
</organism>
<keyword evidence="1" id="KW-0812">Transmembrane</keyword>
<gene>
    <name evidence="2" type="ORF">B0T15DRAFT_305329</name>
</gene>
<evidence type="ECO:0000313" key="2">
    <source>
        <dbReference type="EMBL" id="KAK3302437.1"/>
    </source>
</evidence>
<proteinExistence type="predicted"/>
<comment type="caution">
    <text evidence="2">The sequence shown here is derived from an EMBL/GenBank/DDBJ whole genome shotgun (WGS) entry which is preliminary data.</text>
</comment>
<dbReference type="RefSeq" id="XP_062718217.1">
    <property type="nucleotide sequence ID" value="XM_062863861.1"/>
</dbReference>
<keyword evidence="3" id="KW-1185">Reference proteome</keyword>